<keyword evidence="1" id="KW-0812">Transmembrane</keyword>
<accession>S5T437</accession>
<keyword evidence="1" id="KW-1133">Transmembrane helix</keyword>
<dbReference type="PATRIC" id="fig|1224163.3.peg.1952"/>
<feature type="transmembrane region" description="Helical" evidence="1">
    <location>
        <begin position="152"/>
        <end position="172"/>
    </location>
</feature>
<keyword evidence="3" id="KW-1185">Reference proteome</keyword>
<dbReference type="AlphaFoldDB" id="S5T437"/>
<sequence length="173" mass="19108">MHYTSWDRGDRDRPRLLAEDGPLELAVFDTAAEKAAVAGETWELSYSKDLGATATLADGRVYRAAGKFPRDKQLKVSLNGHSFTLVNENKNDWIIDDNHDNKIAQFTGSHHGVRKAILEFEGEAEDHGLDSDDVVALSWFARLALESRMDQTANALIVTLIILSIAGVLAFII</sequence>
<dbReference type="eggNOG" id="ENOG5031IPT">
    <property type="taxonomic scope" value="Bacteria"/>
</dbReference>
<dbReference type="Proteomes" id="UP000015388">
    <property type="component" value="Chromosome"/>
</dbReference>
<dbReference type="KEGG" id="cmd:B841_09690"/>
<gene>
    <name evidence="2" type="ORF">B841_09690</name>
</gene>
<dbReference type="EMBL" id="CP003924">
    <property type="protein sequence ID" value="AGS35410.1"/>
    <property type="molecule type" value="Genomic_DNA"/>
</dbReference>
<dbReference type="STRING" id="1224163.B841_09690"/>
<protein>
    <submittedName>
        <fullName evidence="2">Uncharacterized protein</fullName>
    </submittedName>
</protein>
<evidence type="ECO:0000313" key="2">
    <source>
        <dbReference type="EMBL" id="AGS35410.1"/>
    </source>
</evidence>
<name>S5T437_9CORY</name>
<proteinExistence type="predicted"/>
<keyword evidence="1" id="KW-0472">Membrane</keyword>
<dbReference type="HOGENOM" id="CLU_124344_0_0_11"/>
<dbReference type="OrthoDB" id="4418870at2"/>
<reference evidence="2 3" key="1">
    <citation type="submission" date="2012-11" db="EMBL/GenBank/DDBJ databases">
        <title>The complete genome sequence of Corynebacterium maris Coryn-1 (=DSM 45190).</title>
        <authorList>
            <person name="Schaffert L."/>
            <person name="Albersmeier A."/>
            <person name="Kalinowski J."/>
            <person name="Ruckert C."/>
        </authorList>
    </citation>
    <scope>NUCLEOTIDE SEQUENCE [LARGE SCALE GENOMIC DNA]</scope>
    <source>
        <strain evidence="3">Coryn-1</strain>
    </source>
</reference>
<dbReference type="RefSeq" id="WP_020935343.1">
    <property type="nucleotide sequence ID" value="NC_021915.1"/>
</dbReference>
<evidence type="ECO:0000313" key="3">
    <source>
        <dbReference type="Proteomes" id="UP000015388"/>
    </source>
</evidence>
<evidence type="ECO:0000256" key="1">
    <source>
        <dbReference type="SAM" id="Phobius"/>
    </source>
</evidence>
<organism evidence="2 3">
    <name type="scientific">Corynebacterium maris DSM 45190</name>
    <dbReference type="NCBI Taxonomy" id="1224163"/>
    <lineage>
        <taxon>Bacteria</taxon>
        <taxon>Bacillati</taxon>
        <taxon>Actinomycetota</taxon>
        <taxon>Actinomycetes</taxon>
        <taxon>Mycobacteriales</taxon>
        <taxon>Corynebacteriaceae</taxon>
        <taxon>Corynebacterium</taxon>
    </lineage>
</organism>